<comment type="catalytic activity">
    <reaction evidence="12">
        <text>2 D-glyceraldehyde 3-phosphate = 4-(hydroxymethyl)-2-furancarboxaldehyde phosphate + phosphate + 2 H2O</text>
        <dbReference type="Rhea" id="RHEA:43536"/>
        <dbReference type="ChEBI" id="CHEBI:15377"/>
        <dbReference type="ChEBI" id="CHEBI:43474"/>
        <dbReference type="ChEBI" id="CHEBI:59776"/>
        <dbReference type="ChEBI" id="CHEBI:83407"/>
        <dbReference type="EC" id="4.2.3.153"/>
    </reaction>
</comment>
<keyword evidence="8" id="KW-0456">Lyase</keyword>
<evidence type="ECO:0000256" key="9">
    <source>
        <dbReference type="ARBA" id="ARBA00023270"/>
    </source>
</evidence>
<feature type="domain" description="Dihydroneopterin aldolase/epimerase" evidence="14">
    <location>
        <begin position="283"/>
        <end position="391"/>
    </location>
</feature>
<evidence type="ECO:0000256" key="2">
    <source>
        <dbReference type="ARBA" id="ARBA00003810"/>
    </source>
</evidence>
<dbReference type="EC" id="4.2.3.153" evidence="5"/>
<dbReference type="GO" id="GO:0046656">
    <property type="term" value="P:folic acid biosynthetic process"/>
    <property type="evidence" value="ECO:0007669"/>
    <property type="project" value="UniProtKB-KW"/>
</dbReference>
<dbReference type="Proteomes" id="UP000094172">
    <property type="component" value="Unassembled WGS sequence"/>
</dbReference>
<evidence type="ECO:0000256" key="5">
    <source>
        <dbReference type="ARBA" id="ARBA00012553"/>
    </source>
</evidence>
<dbReference type="Gene3D" id="3.30.1130.10">
    <property type="match status" value="1"/>
</dbReference>
<keyword evidence="9" id="KW-0704">Schiff base</keyword>
<keyword evidence="16" id="KW-1185">Reference proteome</keyword>
<dbReference type="InterPro" id="IPR007565">
    <property type="entry name" value="4HFCP_synth"/>
</dbReference>
<comment type="similarity">
    <text evidence="4">Belongs to the DHNA family.</text>
</comment>
<dbReference type="RefSeq" id="WP_069445333.1">
    <property type="nucleotide sequence ID" value="NZ_LPWE01000013.1"/>
</dbReference>
<dbReference type="GO" id="GO:0004150">
    <property type="term" value="F:dihydroneopterin aldolase activity"/>
    <property type="evidence" value="ECO:0007669"/>
    <property type="project" value="UniProtKB-EC"/>
</dbReference>
<evidence type="ECO:0000256" key="12">
    <source>
        <dbReference type="ARBA" id="ARBA00047628"/>
    </source>
</evidence>
<dbReference type="InterPro" id="IPR043133">
    <property type="entry name" value="GTP-CH-I_C/QueF"/>
</dbReference>
<sequence>MTHFLASVRNAAEAERVLAAGADIVDLKEPDEGALGAVAPSVIRDCLRTIGGRKPVSATVGDLPMNPAAVAEAVAATAELGVDTVKLGIAAEGDPWGCFDALRSLSAPADLVLVFFADVPSDVDPTEAAKASGACGVMLDTAGKGRGSLTDHMTLDEIGRFVDRARQAELQVGLAGSLRAHHVLPLLALRPDVIGFRGALCEQGARGFNLDPKACAEIGRLVAAGRTAPEARFEARPTSAVCSISSARPGELGGGEEETGAQNGTKIGTCEHGERHRRALDRIFVHDYVLEVEIGVHHNEKGVTQRVRFSVDIDIASDPTTLDDDIDRTLDYDYVINGIKAIISGGHINLVETLAEDVAQHCISHPRAERVEVMIEKLDKDPGAVGVQIVRSKQET</sequence>
<comment type="catalytic activity">
    <reaction evidence="1">
        <text>7,8-dihydroneopterin = 6-hydroxymethyl-7,8-dihydropterin + glycolaldehyde</text>
        <dbReference type="Rhea" id="RHEA:10540"/>
        <dbReference type="ChEBI" id="CHEBI:17001"/>
        <dbReference type="ChEBI" id="CHEBI:17071"/>
        <dbReference type="ChEBI" id="CHEBI:44841"/>
        <dbReference type="EC" id="4.1.2.25"/>
    </reaction>
</comment>
<evidence type="ECO:0000256" key="3">
    <source>
        <dbReference type="ARBA" id="ARBA00005013"/>
    </source>
</evidence>
<accession>A0A1E3VLZ2</accession>
<dbReference type="PANTHER" id="PTHR42844:SF1">
    <property type="entry name" value="DIHYDRONEOPTERIN ALDOLASE 1-RELATED"/>
    <property type="match status" value="1"/>
</dbReference>
<reference evidence="15 16" key="1">
    <citation type="journal article" date="2016" name="Environ. Microbiol.">
        <title>New Methyloceanibacter diversity from North Sea sediments includes methanotroph containing solely the soluble methane monooxygenase.</title>
        <authorList>
            <person name="Vekeman B."/>
            <person name="Kerckhof F.M."/>
            <person name="Cremers G."/>
            <person name="de Vos P."/>
            <person name="Vandamme P."/>
            <person name="Boon N."/>
            <person name="Op den Camp H.J."/>
            <person name="Heylen K."/>
        </authorList>
    </citation>
    <scope>NUCLEOTIDE SEQUENCE [LARGE SCALE GENOMIC DNA]</scope>
    <source>
        <strain evidence="15 16">R-67176</strain>
    </source>
</reference>
<comment type="pathway">
    <text evidence="3">Cofactor biosynthesis; tetrahydrofolate biosynthesis; 2-amino-4-hydroxy-6-hydroxymethyl-7,8-dihydropteridine diphosphate from 7,8-dihydroneopterin triphosphate: step 3/4.</text>
</comment>
<evidence type="ECO:0000256" key="10">
    <source>
        <dbReference type="ARBA" id="ARBA00032523"/>
    </source>
</evidence>
<evidence type="ECO:0000313" key="16">
    <source>
        <dbReference type="Proteomes" id="UP000094172"/>
    </source>
</evidence>
<dbReference type="AlphaFoldDB" id="A0A1E3VLZ2"/>
<evidence type="ECO:0000259" key="14">
    <source>
        <dbReference type="SMART" id="SM00905"/>
    </source>
</evidence>
<feature type="region of interest" description="Disordered" evidence="13">
    <location>
        <begin position="246"/>
        <end position="268"/>
    </location>
</feature>
<evidence type="ECO:0000256" key="8">
    <source>
        <dbReference type="ARBA" id="ARBA00023239"/>
    </source>
</evidence>
<dbReference type="InterPro" id="IPR006157">
    <property type="entry name" value="FolB_dom"/>
</dbReference>
<dbReference type="SUPFAM" id="SSF55620">
    <property type="entry name" value="Tetrahydrobiopterin biosynthesis enzymes-like"/>
    <property type="match status" value="1"/>
</dbReference>
<dbReference type="Pfam" id="PF04476">
    <property type="entry name" value="4HFCP_synth"/>
    <property type="match status" value="1"/>
</dbReference>
<dbReference type="EMBL" id="LPWE01000013">
    <property type="protein sequence ID" value="ODR93986.1"/>
    <property type="molecule type" value="Genomic_DNA"/>
</dbReference>
<evidence type="ECO:0000256" key="6">
    <source>
        <dbReference type="ARBA" id="ARBA00013043"/>
    </source>
</evidence>
<organism evidence="15 16">
    <name type="scientific">Methyloceanibacter stevinii</name>
    <dbReference type="NCBI Taxonomy" id="1774970"/>
    <lineage>
        <taxon>Bacteria</taxon>
        <taxon>Pseudomonadati</taxon>
        <taxon>Pseudomonadota</taxon>
        <taxon>Alphaproteobacteria</taxon>
        <taxon>Hyphomicrobiales</taxon>
        <taxon>Hyphomicrobiaceae</taxon>
        <taxon>Methyloceanibacter</taxon>
    </lineage>
</organism>
<dbReference type="EC" id="4.1.2.25" evidence="6"/>
<dbReference type="PANTHER" id="PTHR42844">
    <property type="entry name" value="DIHYDRONEOPTERIN ALDOLASE 1-RELATED"/>
    <property type="match status" value="1"/>
</dbReference>
<evidence type="ECO:0000256" key="11">
    <source>
        <dbReference type="ARBA" id="ARBA00032903"/>
    </source>
</evidence>
<keyword evidence="7" id="KW-0289">Folate biosynthesis</keyword>
<dbReference type="InterPro" id="IPR006156">
    <property type="entry name" value="Dihydroneopterin_aldolase"/>
</dbReference>
<protein>
    <recommendedName>
        <fullName evidence="10">4-(hydroxymethyl)-2-furancarboxaldehyde-phosphate synthase</fullName>
        <ecNumber evidence="6">4.1.2.25</ecNumber>
        <ecNumber evidence="5">4.2.3.153</ecNumber>
    </recommendedName>
    <alternativeName>
        <fullName evidence="11">7,8-dihydroneopterin aldolase</fullName>
    </alternativeName>
</protein>
<evidence type="ECO:0000256" key="7">
    <source>
        <dbReference type="ARBA" id="ARBA00022909"/>
    </source>
</evidence>
<evidence type="ECO:0000256" key="1">
    <source>
        <dbReference type="ARBA" id="ARBA00001353"/>
    </source>
</evidence>
<comment type="function">
    <text evidence="2">Catalyzes the formation of 4-(hydroxymethyl)-2-furancarboxaldehyde phosphate (4-HFC-P) from two molecules of glyceraldehyde-3-P (GA-3-P).</text>
</comment>
<dbReference type="SMART" id="SM00905">
    <property type="entry name" value="FolB"/>
    <property type="match status" value="1"/>
</dbReference>
<evidence type="ECO:0000256" key="4">
    <source>
        <dbReference type="ARBA" id="ARBA00005708"/>
    </source>
</evidence>
<evidence type="ECO:0000313" key="15">
    <source>
        <dbReference type="EMBL" id="ODR93986.1"/>
    </source>
</evidence>
<dbReference type="Pfam" id="PF02152">
    <property type="entry name" value="FolB"/>
    <property type="match status" value="1"/>
</dbReference>
<dbReference type="STRING" id="1774970.AUC70_10350"/>
<dbReference type="GO" id="GO:0005737">
    <property type="term" value="C:cytoplasm"/>
    <property type="evidence" value="ECO:0007669"/>
    <property type="project" value="TreeGrafter"/>
</dbReference>
<name>A0A1E3VLZ2_9HYPH</name>
<dbReference type="NCBIfam" id="TIGR00526">
    <property type="entry name" value="folB_dom"/>
    <property type="match status" value="1"/>
</dbReference>
<proteinExistence type="inferred from homology"/>
<evidence type="ECO:0000256" key="13">
    <source>
        <dbReference type="SAM" id="MobiDB-lite"/>
    </source>
</evidence>
<gene>
    <name evidence="15" type="ORF">AUC70_10350</name>
</gene>
<comment type="caution">
    <text evidence="15">The sequence shown here is derived from an EMBL/GenBank/DDBJ whole genome shotgun (WGS) entry which is preliminary data.</text>
</comment>